<evidence type="ECO:0000313" key="10">
    <source>
        <dbReference type="Proteomes" id="UP000001916"/>
    </source>
</evidence>
<dbReference type="RefSeq" id="WP_013157548.1">
    <property type="nucleotide sequence ID" value="NC_014212.1"/>
</dbReference>
<dbReference type="InterPro" id="IPR050465">
    <property type="entry name" value="UPF0194_transport"/>
</dbReference>
<evidence type="ECO:0000256" key="4">
    <source>
        <dbReference type="SAM" id="Coils"/>
    </source>
</evidence>
<dbReference type="GO" id="GO:0016020">
    <property type="term" value="C:membrane"/>
    <property type="evidence" value="ECO:0007669"/>
    <property type="project" value="InterPro"/>
</dbReference>
<dbReference type="STRING" id="526227.Mesil_1062"/>
<dbReference type="Gene3D" id="2.40.30.170">
    <property type="match status" value="1"/>
</dbReference>
<keyword evidence="3 4" id="KW-0175">Coiled coil</keyword>
<dbReference type="HOGENOM" id="CLU_018816_14_2_0"/>
<dbReference type="Proteomes" id="UP000001916">
    <property type="component" value="Chromosome"/>
</dbReference>
<dbReference type="InterPro" id="IPR058625">
    <property type="entry name" value="MdtA-like_BSH"/>
</dbReference>
<accession>D7BD49</accession>
<dbReference type="InterPro" id="IPR006143">
    <property type="entry name" value="RND_pump_MFP"/>
</dbReference>
<dbReference type="eggNOG" id="COG0845">
    <property type="taxonomic scope" value="Bacteria"/>
</dbReference>
<dbReference type="InterPro" id="IPR058792">
    <property type="entry name" value="Beta-barrel_RND_2"/>
</dbReference>
<dbReference type="Gene3D" id="2.40.420.20">
    <property type="match status" value="1"/>
</dbReference>
<feature type="region of interest" description="Disordered" evidence="5">
    <location>
        <begin position="428"/>
        <end position="448"/>
    </location>
</feature>
<proteinExistence type="inferred from homology"/>
<dbReference type="NCBIfam" id="TIGR01730">
    <property type="entry name" value="RND_mfp"/>
    <property type="match status" value="1"/>
</dbReference>
<evidence type="ECO:0000259" key="6">
    <source>
        <dbReference type="Pfam" id="PF25917"/>
    </source>
</evidence>
<dbReference type="PANTHER" id="PTHR32347:SF14">
    <property type="entry name" value="EFFLUX SYSTEM COMPONENT YKNX-RELATED"/>
    <property type="match status" value="1"/>
</dbReference>
<dbReference type="FunFam" id="2.40.30.170:FF:000010">
    <property type="entry name" value="Efflux RND transporter periplasmic adaptor subunit"/>
    <property type="match status" value="1"/>
</dbReference>
<feature type="compositionally biased region" description="Polar residues" evidence="5">
    <location>
        <begin position="428"/>
        <end position="438"/>
    </location>
</feature>
<comment type="subcellular location">
    <subcellularLocation>
        <location evidence="1">Cell envelope</location>
    </subcellularLocation>
</comment>
<keyword evidence="10" id="KW-1185">Reference proteome</keyword>
<organism evidence="9 10">
    <name type="scientific">Allomeiothermus silvanus (strain ATCC 700542 / DSM 9946 / NBRC 106475 / NCIMB 13440 / VI-R2)</name>
    <name type="common">Thermus silvanus</name>
    <dbReference type="NCBI Taxonomy" id="526227"/>
    <lineage>
        <taxon>Bacteria</taxon>
        <taxon>Thermotogati</taxon>
        <taxon>Deinococcota</taxon>
        <taxon>Deinococci</taxon>
        <taxon>Thermales</taxon>
        <taxon>Thermaceae</taxon>
        <taxon>Allomeiothermus</taxon>
    </lineage>
</organism>
<gene>
    <name evidence="9" type="ordered locus">Mesil_1062</name>
</gene>
<evidence type="ECO:0000259" key="7">
    <source>
        <dbReference type="Pfam" id="PF25954"/>
    </source>
</evidence>
<dbReference type="GO" id="GO:0030313">
    <property type="term" value="C:cell envelope"/>
    <property type="evidence" value="ECO:0007669"/>
    <property type="project" value="UniProtKB-SubCell"/>
</dbReference>
<evidence type="ECO:0000256" key="3">
    <source>
        <dbReference type="ARBA" id="ARBA00023054"/>
    </source>
</evidence>
<feature type="domain" description="Multidrug resistance protein MdtA-like barrel-sandwich hybrid" evidence="6">
    <location>
        <begin position="72"/>
        <end position="269"/>
    </location>
</feature>
<feature type="coiled-coil region" evidence="4">
    <location>
        <begin position="111"/>
        <end position="240"/>
    </location>
</feature>
<comment type="similarity">
    <text evidence="2">Belongs to the membrane fusion protein (MFP) (TC 8.A.1) family.</text>
</comment>
<feature type="domain" description="CzcB-like C-terminal circularly permuted SH3-like" evidence="8">
    <location>
        <begin position="370"/>
        <end position="421"/>
    </location>
</feature>
<dbReference type="Pfam" id="PF25975">
    <property type="entry name" value="CzcB_C"/>
    <property type="match status" value="1"/>
</dbReference>
<sequence>MNAAQVKRSRSQRWVWARWLLLIILVGIGTAVVLRRPAAQPQTTSSPETAQVEQGPFRVSVSGPGTLVAHQTVDLKAQVQGTIIYLPKVGDRVTKGQLVVQIDPTSYQRAVDNARLALQKAQAQLESARATQATALAGQRQAIASAEAAYASAQAQLETARANLAATQRVYAAGGATQQELTSAQRAVAQAQAQLDSARVALETAHSSFALKEASNAQDLRNLQLAVDQAALTLKNAEQDLANTKLYAPFSGIVSAVNAQVGGVGVSAGVSGSSALLTLIDTSSVDLPVQIDETEISQVKVGQKVNVTLDAFNNQTFQGTVTAISPSASVVSNIAVFYVTVNIPNPDGRLRPGMTAEGEILIQEIEGALIIPKRAVQTVRKRAYVNVQKPDGSTETVRVELGPDDGTNQVIRSGLQAGQIVVLPARVPTTSPTRNTTGGLRIPLGGGR</sequence>
<evidence type="ECO:0000256" key="1">
    <source>
        <dbReference type="ARBA" id="ARBA00004196"/>
    </source>
</evidence>
<dbReference type="EMBL" id="CP002042">
    <property type="protein sequence ID" value="ADH62967.1"/>
    <property type="molecule type" value="Genomic_DNA"/>
</dbReference>
<evidence type="ECO:0000259" key="8">
    <source>
        <dbReference type="Pfam" id="PF25975"/>
    </source>
</evidence>
<reference evidence="9 10" key="1">
    <citation type="journal article" date="2010" name="Stand. Genomic Sci.">
        <title>Complete genome sequence of Meiothermus silvanus type strain (VI-R2).</title>
        <authorList>
            <person name="Sikorski J."/>
            <person name="Tindall B.J."/>
            <person name="Lowry S."/>
            <person name="Lucas S."/>
            <person name="Nolan M."/>
            <person name="Copeland A."/>
            <person name="Glavina Del Rio T."/>
            <person name="Tice H."/>
            <person name="Cheng J.F."/>
            <person name="Han C."/>
            <person name="Pitluck S."/>
            <person name="Liolios K."/>
            <person name="Ivanova N."/>
            <person name="Mavromatis K."/>
            <person name="Mikhailova N."/>
            <person name="Pati A."/>
            <person name="Goodwin L."/>
            <person name="Chen A."/>
            <person name="Palaniappan K."/>
            <person name="Land M."/>
            <person name="Hauser L."/>
            <person name="Chang Y.J."/>
            <person name="Jeffries C.D."/>
            <person name="Rohde M."/>
            <person name="Goker M."/>
            <person name="Woyke T."/>
            <person name="Bristow J."/>
            <person name="Eisen J.A."/>
            <person name="Markowitz V."/>
            <person name="Hugenholtz P."/>
            <person name="Kyrpides N.C."/>
            <person name="Klenk H.P."/>
            <person name="Lapidus A."/>
        </authorList>
    </citation>
    <scope>NUCLEOTIDE SEQUENCE [LARGE SCALE GENOMIC DNA]</scope>
    <source>
        <strain evidence="10">ATCC 700542 / DSM 9946 / VI-R2</strain>
    </source>
</reference>
<dbReference type="Pfam" id="PF25917">
    <property type="entry name" value="BSH_RND"/>
    <property type="match status" value="1"/>
</dbReference>
<dbReference type="AlphaFoldDB" id="D7BD49"/>
<evidence type="ECO:0000256" key="5">
    <source>
        <dbReference type="SAM" id="MobiDB-lite"/>
    </source>
</evidence>
<dbReference type="Gene3D" id="2.40.50.100">
    <property type="match status" value="1"/>
</dbReference>
<evidence type="ECO:0000313" key="9">
    <source>
        <dbReference type="EMBL" id="ADH62967.1"/>
    </source>
</evidence>
<dbReference type="Gene3D" id="1.10.287.470">
    <property type="entry name" value="Helix hairpin bin"/>
    <property type="match status" value="2"/>
</dbReference>
<dbReference type="GO" id="GO:0022857">
    <property type="term" value="F:transmembrane transporter activity"/>
    <property type="evidence" value="ECO:0007669"/>
    <property type="project" value="InterPro"/>
</dbReference>
<dbReference type="OrthoDB" id="9810430at2"/>
<feature type="domain" description="CusB-like beta-barrel" evidence="7">
    <location>
        <begin position="288"/>
        <end position="358"/>
    </location>
</feature>
<dbReference type="PANTHER" id="PTHR32347">
    <property type="entry name" value="EFFLUX SYSTEM COMPONENT YKNX-RELATED"/>
    <property type="match status" value="1"/>
</dbReference>
<dbReference type="Pfam" id="PF25954">
    <property type="entry name" value="Beta-barrel_RND_2"/>
    <property type="match status" value="1"/>
</dbReference>
<protein>
    <submittedName>
        <fullName evidence="9">Efflux transporter, RND family, MFP subunit</fullName>
    </submittedName>
</protein>
<dbReference type="SUPFAM" id="SSF111369">
    <property type="entry name" value="HlyD-like secretion proteins"/>
    <property type="match status" value="2"/>
</dbReference>
<evidence type="ECO:0000256" key="2">
    <source>
        <dbReference type="ARBA" id="ARBA00009477"/>
    </source>
</evidence>
<dbReference type="InterPro" id="IPR058649">
    <property type="entry name" value="CzcB_C"/>
</dbReference>
<name>D7BD49_ALLS1</name>
<dbReference type="KEGG" id="msv:Mesil_1062"/>